<evidence type="ECO:0000256" key="1">
    <source>
        <dbReference type="SAM" id="MobiDB-lite"/>
    </source>
</evidence>
<dbReference type="AlphaFoldDB" id="A0A833JAI7"/>
<dbReference type="EMBL" id="WEKV01000008">
    <property type="protein sequence ID" value="KAB7786386.1"/>
    <property type="molecule type" value="Genomic_DNA"/>
</dbReference>
<feature type="compositionally biased region" description="Basic and acidic residues" evidence="1">
    <location>
        <begin position="1"/>
        <end position="10"/>
    </location>
</feature>
<dbReference type="RefSeq" id="WP_152276684.1">
    <property type="nucleotide sequence ID" value="NZ_WEKV01000008.1"/>
</dbReference>
<evidence type="ECO:0000313" key="3">
    <source>
        <dbReference type="Proteomes" id="UP000469949"/>
    </source>
</evidence>
<dbReference type="Proteomes" id="UP000469949">
    <property type="component" value="Unassembled WGS sequence"/>
</dbReference>
<evidence type="ECO:0000313" key="2">
    <source>
        <dbReference type="EMBL" id="KAB7786386.1"/>
    </source>
</evidence>
<reference evidence="2 3" key="1">
    <citation type="submission" date="2019-10" db="EMBL/GenBank/DDBJ databases">
        <title>Draft Genome Sequence of the Caffeine Degrading Methylotroph Methylorubrum populi PINKEL.</title>
        <authorList>
            <person name="Dawson S.C."/>
            <person name="Zhang X."/>
            <person name="Wright M.E."/>
            <person name="Sharma G."/>
            <person name="Langner J.T."/>
            <person name="Ditty J.L."/>
            <person name="Subuyuj G.A."/>
        </authorList>
    </citation>
    <scope>NUCLEOTIDE SEQUENCE [LARGE SCALE GENOMIC DNA]</scope>
    <source>
        <strain evidence="2 3">Pinkel</strain>
    </source>
</reference>
<feature type="region of interest" description="Disordered" evidence="1">
    <location>
        <begin position="1"/>
        <end position="71"/>
    </location>
</feature>
<sequence>MTNPKAHKEAIGSVPPGRPLGEGSKPNEQPDLGPTGPASVEGEKPGPQTGGYDQQSPDHSTDNAKGGYGAG</sequence>
<accession>A0A833JAI7</accession>
<comment type="caution">
    <text evidence="2">The sequence shown here is derived from an EMBL/GenBank/DDBJ whole genome shotgun (WGS) entry which is preliminary data.</text>
</comment>
<organism evidence="2 3">
    <name type="scientific">Methylorubrum populi</name>
    <dbReference type="NCBI Taxonomy" id="223967"/>
    <lineage>
        <taxon>Bacteria</taxon>
        <taxon>Pseudomonadati</taxon>
        <taxon>Pseudomonadota</taxon>
        <taxon>Alphaproteobacteria</taxon>
        <taxon>Hyphomicrobiales</taxon>
        <taxon>Methylobacteriaceae</taxon>
        <taxon>Methylorubrum</taxon>
    </lineage>
</organism>
<gene>
    <name evidence="2" type="ORF">F8B43_1787</name>
</gene>
<protein>
    <submittedName>
        <fullName evidence="2">Uncharacterized protein</fullName>
    </submittedName>
</protein>
<proteinExistence type="predicted"/>
<name>A0A833JAI7_9HYPH</name>